<name>A0A9W9NBX8_9EURO</name>
<feature type="compositionally biased region" description="Basic and acidic residues" evidence="1">
    <location>
        <begin position="386"/>
        <end position="400"/>
    </location>
</feature>
<accession>A0A9W9NBX8</accession>
<keyword evidence="3" id="KW-1185">Reference proteome</keyword>
<dbReference type="Proteomes" id="UP001150941">
    <property type="component" value="Unassembled WGS sequence"/>
</dbReference>
<feature type="compositionally biased region" description="Polar residues" evidence="1">
    <location>
        <begin position="327"/>
        <end position="336"/>
    </location>
</feature>
<feature type="compositionally biased region" description="Basic and acidic residues" evidence="1">
    <location>
        <begin position="609"/>
        <end position="622"/>
    </location>
</feature>
<feature type="compositionally biased region" description="Low complexity" evidence="1">
    <location>
        <begin position="472"/>
        <end position="489"/>
    </location>
</feature>
<gene>
    <name evidence="2" type="ORF">N7468_010038</name>
</gene>
<dbReference type="EMBL" id="JAPQKS010000008">
    <property type="protein sequence ID" value="KAJ5217030.1"/>
    <property type="molecule type" value="Genomic_DNA"/>
</dbReference>
<protein>
    <recommendedName>
        <fullName evidence="4">E3 ubiquitin-protein ligase</fullName>
    </recommendedName>
</protein>
<evidence type="ECO:0000313" key="3">
    <source>
        <dbReference type="Proteomes" id="UP001150941"/>
    </source>
</evidence>
<feature type="compositionally biased region" description="Low complexity" evidence="1">
    <location>
        <begin position="592"/>
        <end position="603"/>
    </location>
</feature>
<dbReference type="GeneID" id="83206637"/>
<evidence type="ECO:0008006" key="4">
    <source>
        <dbReference type="Google" id="ProtNLM"/>
    </source>
</evidence>
<dbReference type="OrthoDB" id="2587563at2759"/>
<feature type="compositionally biased region" description="Polar residues" evidence="1">
    <location>
        <begin position="544"/>
        <end position="553"/>
    </location>
</feature>
<evidence type="ECO:0000313" key="2">
    <source>
        <dbReference type="EMBL" id="KAJ5217030.1"/>
    </source>
</evidence>
<reference evidence="2" key="2">
    <citation type="journal article" date="2023" name="IMA Fungus">
        <title>Comparative genomic study of the Penicillium genus elucidates a diverse pangenome and 15 lateral gene transfer events.</title>
        <authorList>
            <person name="Petersen C."/>
            <person name="Sorensen T."/>
            <person name="Nielsen M.R."/>
            <person name="Sondergaard T.E."/>
            <person name="Sorensen J.L."/>
            <person name="Fitzpatrick D.A."/>
            <person name="Frisvad J.C."/>
            <person name="Nielsen K.L."/>
        </authorList>
    </citation>
    <scope>NUCLEOTIDE SEQUENCE</scope>
    <source>
        <strain evidence="2">IBT 19713</strain>
    </source>
</reference>
<feature type="compositionally biased region" description="Low complexity" evidence="1">
    <location>
        <begin position="349"/>
        <end position="362"/>
    </location>
</feature>
<feature type="compositionally biased region" description="Basic residues" evidence="1">
    <location>
        <begin position="372"/>
        <end position="382"/>
    </location>
</feature>
<feature type="region of interest" description="Disordered" evidence="1">
    <location>
        <begin position="292"/>
        <end position="622"/>
    </location>
</feature>
<feature type="region of interest" description="Disordered" evidence="1">
    <location>
        <begin position="1"/>
        <end position="25"/>
    </location>
</feature>
<dbReference type="AlphaFoldDB" id="A0A9W9NBX8"/>
<feature type="compositionally biased region" description="Low complexity" evidence="1">
    <location>
        <begin position="514"/>
        <end position="528"/>
    </location>
</feature>
<organism evidence="2 3">
    <name type="scientific">Penicillium chermesinum</name>
    <dbReference type="NCBI Taxonomy" id="63820"/>
    <lineage>
        <taxon>Eukaryota</taxon>
        <taxon>Fungi</taxon>
        <taxon>Dikarya</taxon>
        <taxon>Ascomycota</taxon>
        <taxon>Pezizomycotina</taxon>
        <taxon>Eurotiomycetes</taxon>
        <taxon>Eurotiomycetidae</taxon>
        <taxon>Eurotiales</taxon>
        <taxon>Aspergillaceae</taxon>
        <taxon>Penicillium</taxon>
    </lineage>
</organism>
<proteinExistence type="predicted"/>
<feature type="region of interest" description="Disordered" evidence="1">
    <location>
        <begin position="173"/>
        <end position="198"/>
    </location>
</feature>
<reference evidence="2" key="1">
    <citation type="submission" date="2022-11" db="EMBL/GenBank/DDBJ databases">
        <authorList>
            <person name="Petersen C."/>
        </authorList>
    </citation>
    <scope>NUCLEOTIDE SEQUENCE</scope>
    <source>
        <strain evidence="2">IBT 19713</strain>
    </source>
</reference>
<dbReference type="RefSeq" id="XP_058325901.1">
    <property type="nucleotide sequence ID" value="XM_058479333.1"/>
</dbReference>
<feature type="compositionally biased region" description="Basic and acidic residues" evidence="1">
    <location>
        <begin position="313"/>
        <end position="325"/>
    </location>
</feature>
<comment type="caution">
    <text evidence="2">The sequence shown here is derived from an EMBL/GenBank/DDBJ whole genome shotgun (WGS) entry which is preliminary data.</text>
</comment>
<feature type="compositionally biased region" description="Basic and acidic residues" evidence="1">
    <location>
        <begin position="337"/>
        <end position="348"/>
    </location>
</feature>
<evidence type="ECO:0000256" key="1">
    <source>
        <dbReference type="SAM" id="MobiDB-lite"/>
    </source>
</evidence>
<sequence length="677" mass="73046">MTEGLEIPETGLSLRPGPSSETSAAKPAQIMRLNLAQHTLDDLIGHLLRNDNSARVRLGKHPSIHWGGKSQHFHAYPETHRAEIYQSSSDKHNIYFTGALSHSLEVERAKEDMAASDQALANLEESLQAFEKGKESKVPAMIRHPDEYKAIKTAGGGKNTPDLNRGLLRPAANRSLTASPPPGAAKSPAGLIPTSAPASQTKNNARLEALKTPFIHLLAVRAVSAKFLARQTRSSIEDCTSSPKSTELRTASTDRQQAIENAISAFDRMRISRSDKLWQLLLPKEERGKGKCLSRLNLGNGPIKKTATPRGPDGADDRKDEDVDRASGSSMTQKADTATHKARPDKPANKQPASKQSAKAKNTANSTLTGRVTKKTAGKKVPAKVDTSKFKSSEFVHSSDEESDIPEASPPSPPAARPPAQNKPSVKKAPAPKNLPDKAQVPAKRPAEAPATTTSSSKVPRVDAPNLKLESTKAAASKKPASRPSTSPQKPSPLSSPPTNASDDGPGRARSDSQNHSSSSSSSSPLMSQLRAQKASAATAPSVRKQTAQTNGVSKPAAAANPLKRKAEPERPPAPAARTTGNLDHKRRRAVSTSSGGSTGSASPPLSEELARQKLREKSQDFKRKYQKYLNFHRKLEAQAHPGKADLELLQKQHDRLEVLKQEIWDEDRRLRREAHH</sequence>
<feature type="compositionally biased region" description="Pro residues" evidence="1">
    <location>
        <begin position="408"/>
        <end position="417"/>
    </location>
</feature>
<feature type="region of interest" description="Disordered" evidence="1">
    <location>
        <begin position="233"/>
        <end position="254"/>
    </location>
</feature>